<sequence length="88" mass="10381">MLKPYNRAELHFEFIREIGGDGRNSRTFVSQDHQLNAEIVIKQIDKTKLPSAVNFFDESMEMAACVREADIRQIKFLVRFCRVNRLYD</sequence>
<proteinExistence type="predicted"/>
<dbReference type="EMBL" id="LLXX01000038">
    <property type="protein sequence ID" value="KRR11584.1"/>
    <property type="molecule type" value="Genomic_DNA"/>
</dbReference>
<evidence type="ECO:0008006" key="3">
    <source>
        <dbReference type="Google" id="ProtNLM"/>
    </source>
</evidence>
<name>A0A0R3M315_9BRAD</name>
<gene>
    <name evidence="1" type="ORF">CP49_18320</name>
</gene>
<dbReference type="RefSeq" id="WP_057849614.1">
    <property type="nucleotide sequence ID" value="NZ_LLXX01000038.1"/>
</dbReference>
<evidence type="ECO:0000313" key="2">
    <source>
        <dbReference type="Proteomes" id="UP000051913"/>
    </source>
</evidence>
<organism evidence="1 2">
    <name type="scientific">Bradyrhizobium valentinum</name>
    <dbReference type="NCBI Taxonomy" id="1518501"/>
    <lineage>
        <taxon>Bacteria</taxon>
        <taxon>Pseudomonadati</taxon>
        <taxon>Pseudomonadota</taxon>
        <taxon>Alphaproteobacteria</taxon>
        <taxon>Hyphomicrobiales</taxon>
        <taxon>Nitrobacteraceae</taxon>
        <taxon>Bradyrhizobium</taxon>
    </lineage>
</organism>
<accession>A0A0R3M315</accession>
<evidence type="ECO:0000313" key="1">
    <source>
        <dbReference type="EMBL" id="KRR11584.1"/>
    </source>
</evidence>
<dbReference type="AlphaFoldDB" id="A0A0R3M315"/>
<protein>
    <recommendedName>
        <fullName evidence="3">Protein kinase domain-containing protein</fullName>
    </recommendedName>
</protein>
<keyword evidence="2" id="KW-1185">Reference proteome</keyword>
<comment type="caution">
    <text evidence="1">The sequence shown here is derived from an EMBL/GenBank/DDBJ whole genome shotgun (WGS) entry which is preliminary data.</text>
</comment>
<dbReference type="Proteomes" id="UP000051913">
    <property type="component" value="Unassembled WGS sequence"/>
</dbReference>
<reference evidence="1 2" key="1">
    <citation type="submission" date="2014-03" db="EMBL/GenBank/DDBJ databases">
        <title>Bradyrhizobium valentinum sp. nov., isolated from effective nodules of Lupinus mariae-josephae, a lupine endemic of basic-lime soils in Eastern Spain.</title>
        <authorList>
            <person name="Duran D."/>
            <person name="Rey L."/>
            <person name="Navarro A."/>
            <person name="Busquets A."/>
            <person name="Imperial J."/>
            <person name="Ruiz-Argueso T."/>
        </authorList>
    </citation>
    <scope>NUCLEOTIDE SEQUENCE [LARGE SCALE GENOMIC DNA]</scope>
    <source>
        <strain evidence="1 2">LmjM3</strain>
    </source>
</reference>